<accession>A0A645GT73</accession>
<sequence length="64" mass="6978">MNAPVDQRAAAGNRFCRKRAAEARNRAMGAKADINMIYLPEFPVVNQLLDFIDAGVETVADANV</sequence>
<reference evidence="1" key="1">
    <citation type="submission" date="2019-08" db="EMBL/GenBank/DDBJ databases">
        <authorList>
            <person name="Kucharzyk K."/>
            <person name="Murdoch R.W."/>
            <person name="Higgins S."/>
            <person name="Loffler F."/>
        </authorList>
    </citation>
    <scope>NUCLEOTIDE SEQUENCE</scope>
</reference>
<evidence type="ECO:0000313" key="1">
    <source>
        <dbReference type="EMBL" id="MPN29426.1"/>
    </source>
</evidence>
<proteinExistence type="predicted"/>
<comment type="caution">
    <text evidence="1">The sequence shown here is derived from an EMBL/GenBank/DDBJ whole genome shotgun (WGS) entry which is preliminary data.</text>
</comment>
<dbReference type="AlphaFoldDB" id="A0A645GT73"/>
<name>A0A645GT73_9ZZZZ</name>
<dbReference type="EMBL" id="VSSQ01080124">
    <property type="protein sequence ID" value="MPN29426.1"/>
    <property type="molecule type" value="Genomic_DNA"/>
</dbReference>
<protein>
    <submittedName>
        <fullName evidence="1">Uncharacterized protein</fullName>
    </submittedName>
</protein>
<organism evidence="1">
    <name type="scientific">bioreactor metagenome</name>
    <dbReference type="NCBI Taxonomy" id="1076179"/>
    <lineage>
        <taxon>unclassified sequences</taxon>
        <taxon>metagenomes</taxon>
        <taxon>ecological metagenomes</taxon>
    </lineage>
</organism>
<gene>
    <name evidence="1" type="ORF">SDC9_176879</name>
</gene>